<dbReference type="PANTHER" id="PTHR31118">
    <property type="entry name" value="CYCLASE-LIKE PROTEIN 2"/>
    <property type="match status" value="1"/>
</dbReference>
<dbReference type="InterPro" id="IPR007325">
    <property type="entry name" value="KFase/CYL"/>
</dbReference>
<gene>
    <name evidence="2" type="ORF">NEZAVI_LOCUS11902</name>
</gene>
<dbReference type="GO" id="GO:0019441">
    <property type="term" value="P:L-tryptophan catabolic process to kynurenine"/>
    <property type="evidence" value="ECO:0007669"/>
    <property type="project" value="InterPro"/>
</dbReference>
<dbReference type="SUPFAM" id="SSF102198">
    <property type="entry name" value="Putative cyclase"/>
    <property type="match status" value="1"/>
</dbReference>
<dbReference type="PANTHER" id="PTHR31118:SF12">
    <property type="entry name" value="CYCLASE-LIKE PROTEIN 2"/>
    <property type="match status" value="1"/>
</dbReference>
<evidence type="ECO:0008006" key="4">
    <source>
        <dbReference type="Google" id="ProtNLM"/>
    </source>
</evidence>
<dbReference type="Gene3D" id="3.50.30.50">
    <property type="entry name" value="Putative cyclase"/>
    <property type="match status" value="1"/>
</dbReference>
<dbReference type="GO" id="GO:0004061">
    <property type="term" value="F:arylformamidase activity"/>
    <property type="evidence" value="ECO:0007669"/>
    <property type="project" value="InterPro"/>
</dbReference>
<accession>A0A9P0MSU2</accession>
<dbReference type="Pfam" id="PF04199">
    <property type="entry name" value="Cyclase"/>
    <property type="match status" value="1"/>
</dbReference>
<protein>
    <recommendedName>
        <fullName evidence="4">Kynurenine formamidase</fullName>
    </recommendedName>
</protein>
<dbReference type="EMBL" id="OV725081">
    <property type="protein sequence ID" value="CAH1403270.1"/>
    <property type="molecule type" value="Genomic_DNA"/>
</dbReference>
<dbReference type="InterPro" id="IPR037175">
    <property type="entry name" value="KFase_sf"/>
</dbReference>
<reference evidence="2" key="1">
    <citation type="submission" date="2022-01" db="EMBL/GenBank/DDBJ databases">
        <authorList>
            <person name="King R."/>
        </authorList>
    </citation>
    <scope>NUCLEOTIDE SEQUENCE</scope>
</reference>
<proteinExistence type="inferred from homology"/>
<keyword evidence="3" id="KW-1185">Reference proteome</keyword>
<sequence>MLLLMTLILSFARGEKIDLSYPYDENTAYWIPSEIPFRFIKKTADYDRGYWYAAYQFETAEHCGTHVDAPYHFNKLGWKVDEIPLDRLITTGVFLNASSETNGNCSFKLSIKELEKWESQNGPFPNNSILLISFGWASRYNNKTEYLGPSSDKLCFPGLSKEAAEWITKSKKIVGVGLDTPSIDQGLNNEAHIELNSKNLYMLENVAITHPLPNRNFTICSLPIKIRGGTGGPCRIVAII</sequence>
<organism evidence="2 3">
    <name type="scientific">Nezara viridula</name>
    <name type="common">Southern green stink bug</name>
    <name type="synonym">Cimex viridulus</name>
    <dbReference type="NCBI Taxonomy" id="85310"/>
    <lineage>
        <taxon>Eukaryota</taxon>
        <taxon>Metazoa</taxon>
        <taxon>Ecdysozoa</taxon>
        <taxon>Arthropoda</taxon>
        <taxon>Hexapoda</taxon>
        <taxon>Insecta</taxon>
        <taxon>Pterygota</taxon>
        <taxon>Neoptera</taxon>
        <taxon>Paraneoptera</taxon>
        <taxon>Hemiptera</taxon>
        <taxon>Heteroptera</taxon>
        <taxon>Panheteroptera</taxon>
        <taxon>Pentatomomorpha</taxon>
        <taxon>Pentatomoidea</taxon>
        <taxon>Pentatomidae</taxon>
        <taxon>Pentatominae</taxon>
        <taxon>Nezara</taxon>
    </lineage>
</organism>
<evidence type="ECO:0000313" key="3">
    <source>
        <dbReference type="Proteomes" id="UP001152798"/>
    </source>
</evidence>
<comment type="similarity">
    <text evidence="1">Belongs to the Cyclase 1 superfamily.</text>
</comment>
<dbReference type="OrthoDB" id="7108654at2759"/>
<dbReference type="Proteomes" id="UP001152798">
    <property type="component" value="Chromosome 5"/>
</dbReference>
<evidence type="ECO:0000256" key="1">
    <source>
        <dbReference type="ARBA" id="ARBA00007865"/>
    </source>
</evidence>
<name>A0A9P0MSU2_NEZVI</name>
<evidence type="ECO:0000313" key="2">
    <source>
        <dbReference type="EMBL" id="CAH1403270.1"/>
    </source>
</evidence>
<dbReference type="AlphaFoldDB" id="A0A9P0MSU2"/>